<dbReference type="PANTHER" id="PTHR43756:SF5">
    <property type="entry name" value="CHOLINE MONOOXYGENASE, CHLOROPLASTIC"/>
    <property type="match status" value="1"/>
</dbReference>
<keyword evidence="10" id="KW-1185">Reference proteome</keyword>
<accession>A0A6A5RAN9</accession>
<dbReference type="SUPFAM" id="SSF55961">
    <property type="entry name" value="Bet v1-like"/>
    <property type="match status" value="1"/>
</dbReference>
<dbReference type="InterPro" id="IPR036922">
    <property type="entry name" value="Rieske_2Fe-2S_sf"/>
</dbReference>
<evidence type="ECO:0000256" key="4">
    <source>
        <dbReference type="ARBA" id="ARBA00010848"/>
    </source>
</evidence>
<dbReference type="GeneID" id="54354353"/>
<comment type="pathway">
    <text evidence="3">Amine and polyamine biosynthesis; betaine biosynthesis via choline pathway; betaine aldehyde from choline (monooxygenase route): step 1/1.</text>
</comment>
<evidence type="ECO:0000256" key="2">
    <source>
        <dbReference type="ARBA" id="ARBA00002149"/>
    </source>
</evidence>
<evidence type="ECO:0000256" key="3">
    <source>
        <dbReference type="ARBA" id="ARBA00004866"/>
    </source>
</evidence>
<dbReference type="Gene3D" id="2.102.10.10">
    <property type="entry name" value="Rieske [2Fe-2S] iron-sulphur domain"/>
    <property type="match status" value="1"/>
</dbReference>
<evidence type="ECO:0000256" key="6">
    <source>
        <dbReference type="ARBA" id="ARBA00014931"/>
    </source>
</evidence>
<dbReference type="InterPro" id="IPR015879">
    <property type="entry name" value="Ring_hydroxy_dOase_asu_C_dom"/>
</dbReference>
<dbReference type="InterPro" id="IPR001663">
    <property type="entry name" value="Rng_hydr_dOase-A"/>
</dbReference>
<dbReference type="EMBL" id="ML978985">
    <property type="protein sequence ID" value="KAF1925291.1"/>
    <property type="molecule type" value="Genomic_DNA"/>
</dbReference>
<gene>
    <name evidence="9" type="ORF">M421DRAFT_70228</name>
</gene>
<sequence>MSGLLGYFSWDRTKTADPKIREQAEEKRQPVRALPASWYTSPDMYEFERRAVFANRWLFMTTELRLPNAGDYVRYQFAGYDVIIIRDQDNEITAFHNTSKQSHKTLIENDTTEACGNIDLASFPTSPDAVFPIHVHMDRNGFIWINLDASSPPSIPFDECFNDVDVQARYASLDFSAYNLHHISTLRATYNWKVAADNFNECYHCPTTHADIPAFLDLATFDSALRDSHIQHFCAPTPDQIALGVNVHSTYLFPAASLTVGAHFLMVQKFLPTSAGSCIAHYEIFRGRHSSDEDFHRIADMYARVMQEDKVLCDAAQRNLARGVFGAGLLHPVFEKAPVFFQRHCRAVVRAHWDREEREGRAVHPAMRDGLCFGPVHGAGVEAGGGSLWRRREEENL</sequence>
<feature type="domain" description="Aromatic-ring-hydroxylating dioxygenase alpha subunit C-terminal" evidence="8">
    <location>
        <begin position="181"/>
        <end position="218"/>
    </location>
</feature>
<feature type="domain" description="Aromatic-ring-hydroxylating dioxygenase alpha subunit C-terminal" evidence="8">
    <location>
        <begin position="250"/>
        <end position="349"/>
    </location>
</feature>
<dbReference type="AlphaFoldDB" id="A0A6A5RAN9"/>
<evidence type="ECO:0000313" key="9">
    <source>
        <dbReference type="EMBL" id="KAF1925291.1"/>
    </source>
</evidence>
<dbReference type="CDD" id="cd00680">
    <property type="entry name" value="RHO_alpha_C"/>
    <property type="match status" value="1"/>
</dbReference>
<dbReference type="UniPathway" id="UPA00529">
    <property type="reaction ID" value="UER00430"/>
</dbReference>
<evidence type="ECO:0000313" key="10">
    <source>
        <dbReference type="Proteomes" id="UP000800082"/>
    </source>
</evidence>
<comment type="cofactor">
    <cofactor evidence="1">
        <name>Fe cation</name>
        <dbReference type="ChEBI" id="CHEBI:24875"/>
    </cofactor>
</comment>
<dbReference type="RefSeq" id="XP_033445543.1">
    <property type="nucleotide sequence ID" value="XM_033596686.1"/>
</dbReference>
<dbReference type="PANTHER" id="PTHR43756">
    <property type="entry name" value="CHOLINE MONOOXYGENASE, CHLOROPLASTIC"/>
    <property type="match status" value="1"/>
</dbReference>
<comment type="function">
    <text evidence="2">Catalyzes the first step of the osmoprotectant glycine betaine synthesis.</text>
</comment>
<dbReference type="Gene3D" id="3.90.380.10">
    <property type="entry name" value="Naphthalene 1,2-dioxygenase Alpha Subunit, Chain A, domain 1"/>
    <property type="match status" value="2"/>
</dbReference>
<protein>
    <recommendedName>
        <fullName evidence="6">Choline monooxygenase, chloroplastic</fullName>
        <ecNumber evidence="5">1.14.15.7</ecNumber>
    </recommendedName>
</protein>
<dbReference type="OrthoDB" id="426882at2759"/>
<dbReference type="Proteomes" id="UP000800082">
    <property type="component" value="Unassembled WGS sequence"/>
</dbReference>
<evidence type="ECO:0000259" key="8">
    <source>
        <dbReference type="Pfam" id="PF00848"/>
    </source>
</evidence>
<dbReference type="GO" id="GO:0005506">
    <property type="term" value="F:iron ion binding"/>
    <property type="evidence" value="ECO:0007669"/>
    <property type="project" value="InterPro"/>
</dbReference>
<dbReference type="EC" id="1.14.15.7" evidence="5"/>
<comment type="similarity">
    <text evidence="4">Belongs to the choline monooxygenase family.</text>
</comment>
<proteinExistence type="inferred from homology"/>
<evidence type="ECO:0000256" key="1">
    <source>
        <dbReference type="ARBA" id="ARBA00001962"/>
    </source>
</evidence>
<dbReference type="SUPFAM" id="SSF50022">
    <property type="entry name" value="ISP domain"/>
    <property type="match status" value="1"/>
</dbReference>
<evidence type="ECO:0000256" key="7">
    <source>
        <dbReference type="ARBA" id="ARBA00049097"/>
    </source>
</evidence>
<comment type="catalytic activity">
    <reaction evidence="7">
        <text>choline + 2 reduced [2Fe-2S]-[ferredoxin] + O2 + 2 H(+) = betaine aldehyde hydrate + 2 oxidized [2Fe-2S]-[ferredoxin] + H2O</text>
        <dbReference type="Rhea" id="RHEA:17769"/>
        <dbReference type="Rhea" id="RHEA-COMP:10000"/>
        <dbReference type="Rhea" id="RHEA-COMP:10001"/>
        <dbReference type="ChEBI" id="CHEBI:15354"/>
        <dbReference type="ChEBI" id="CHEBI:15377"/>
        <dbReference type="ChEBI" id="CHEBI:15378"/>
        <dbReference type="ChEBI" id="CHEBI:15379"/>
        <dbReference type="ChEBI" id="CHEBI:15870"/>
        <dbReference type="ChEBI" id="CHEBI:33737"/>
        <dbReference type="ChEBI" id="CHEBI:33738"/>
        <dbReference type="EC" id="1.14.15.7"/>
    </reaction>
</comment>
<organism evidence="9 10">
    <name type="scientific">Didymella exigua CBS 183.55</name>
    <dbReference type="NCBI Taxonomy" id="1150837"/>
    <lineage>
        <taxon>Eukaryota</taxon>
        <taxon>Fungi</taxon>
        <taxon>Dikarya</taxon>
        <taxon>Ascomycota</taxon>
        <taxon>Pezizomycotina</taxon>
        <taxon>Dothideomycetes</taxon>
        <taxon>Pleosporomycetidae</taxon>
        <taxon>Pleosporales</taxon>
        <taxon>Pleosporineae</taxon>
        <taxon>Didymellaceae</taxon>
        <taxon>Didymella</taxon>
    </lineage>
</organism>
<reference evidence="9" key="1">
    <citation type="journal article" date="2020" name="Stud. Mycol.">
        <title>101 Dothideomycetes genomes: a test case for predicting lifestyles and emergence of pathogens.</title>
        <authorList>
            <person name="Haridas S."/>
            <person name="Albert R."/>
            <person name="Binder M."/>
            <person name="Bloem J."/>
            <person name="Labutti K."/>
            <person name="Salamov A."/>
            <person name="Andreopoulos B."/>
            <person name="Baker S."/>
            <person name="Barry K."/>
            <person name="Bills G."/>
            <person name="Bluhm B."/>
            <person name="Cannon C."/>
            <person name="Castanera R."/>
            <person name="Culley D."/>
            <person name="Daum C."/>
            <person name="Ezra D."/>
            <person name="Gonzalez J."/>
            <person name="Henrissat B."/>
            <person name="Kuo A."/>
            <person name="Liang C."/>
            <person name="Lipzen A."/>
            <person name="Lutzoni F."/>
            <person name="Magnuson J."/>
            <person name="Mondo S."/>
            <person name="Nolan M."/>
            <person name="Ohm R."/>
            <person name="Pangilinan J."/>
            <person name="Park H.-J."/>
            <person name="Ramirez L."/>
            <person name="Alfaro M."/>
            <person name="Sun H."/>
            <person name="Tritt A."/>
            <person name="Yoshinaga Y."/>
            <person name="Zwiers L.-H."/>
            <person name="Turgeon B."/>
            <person name="Goodwin S."/>
            <person name="Spatafora J."/>
            <person name="Crous P."/>
            <person name="Grigoriev I."/>
        </authorList>
    </citation>
    <scope>NUCLEOTIDE SEQUENCE</scope>
    <source>
        <strain evidence="9">CBS 183.55</strain>
    </source>
</reference>
<dbReference type="GO" id="GO:0019133">
    <property type="term" value="F:choline monooxygenase activity"/>
    <property type="evidence" value="ECO:0007669"/>
    <property type="project" value="UniProtKB-EC"/>
</dbReference>
<dbReference type="GO" id="GO:0019285">
    <property type="term" value="P:glycine betaine biosynthetic process from choline"/>
    <property type="evidence" value="ECO:0007669"/>
    <property type="project" value="UniProtKB-UniPathway"/>
</dbReference>
<evidence type="ECO:0000256" key="5">
    <source>
        <dbReference type="ARBA" id="ARBA00012763"/>
    </source>
</evidence>
<dbReference type="GO" id="GO:0051537">
    <property type="term" value="F:2 iron, 2 sulfur cluster binding"/>
    <property type="evidence" value="ECO:0007669"/>
    <property type="project" value="InterPro"/>
</dbReference>
<dbReference type="Pfam" id="PF00848">
    <property type="entry name" value="Ring_hydroxyl_A"/>
    <property type="match status" value="2"/>
</dbReference>
<name>A0A6A5RAN9_9PLEO</name>